<gene>
    <name evidence="4" type="ORF">dnm_065900</name>
</gene>
<organism evidence="4 5">
    <name type="scientific">Desulfonema magnum</name>
    <dbReference type="NCBI Taxonomy" id="45655"/>
    <lineage>
        <taxon>Bacteria</taxon>
        <taxon>Pseudomonadati</taxon>
        <taxon>Thermodesulfobacteriota</taxon>
        <taxon>Desulfobacteria</taxon>
        <taxon>Desulfobacterales</taxon>
        <taxon>Desulfococcaceae</taxon>
        <taxon>Desulfonema</taxon>
    </lineage>
</organism>
<dbReference type="SUPFAM" id="SSF53822">
    <property type="entry name" value="Periplasmic binding protein-like I"/>
    <property type="match status" value="1"/>
</dbReference>
<dbReference type="InterPro" id="IPR051010">
    <property type="entry name" value="BCAA_transport"/>
</dbReference>
<dbReference type="Pfam" id="PF13458">
    <property type="entry name" value="Peripla_BP_6"/>
    <property type="match status" value="1"/>
</dbReference>
<dbReference type="InterPro" id="IPR028082">
    <property type="entry name" value="Peripla_BP_I"/>
</dbReference>
<evidence type="ECO:0000256" key="2">
    <source>
        <dbReference type="ARBA" id="ARBA00022729"/>
    </source>
</evidence>
<dbReference type="Proteomes" id="UP000663722">
    <property type="component" value="Chromosome"/>
</dbReference>
<proteinExistence type="inferred from homology"/>
<evidence type="ECO:0000259" key="3">
    <source>
        <dbReference type="Pfam" id="PF13458"/>
    </source>
</evidence>
<dbReference type="PANTHER" id="PTHR30483:SF6">
    <property type="entry name" value="PERIPLASMIC BINDING PROTEIN OF ABC TRANSPORTER FOR NATURAL AMINO ACIDS"/>
    <property type="match status" value="1"/>
</dbReference>
<keyword evidence="5" id="KW-1185">Reference proteome</keyword>
<dbReference type="KEGG" id="dmm:dnm_065900"/>
<sequence>MKIKKRKKMIKVSWQFLIFSGLLLAFCSVCNVAAQEKIIIGVATSLSAPEGRESLNAVLLAADEINTKGGVNVCGKKIPLSIESVSLRGDFSDGSVSDALQDLEKIIVEKKVHAIVVGPFRSEVFLTGMDVIAKYKVPMLETIALSPTPEAKIMRYPKYKYIFRLCLNSKYLVEYLISTMKFMNKKFGFDKVYIMSQDAAWARTTVSLMIKLFFAKAGWKIVGMDNYPRGSSDFTAGLKKASDRGAQILLTIFDTRGSATLVRQWHTMQVPAFLCGYLPMMNSPGAWQSFDGKIAGTLNVVFEIGNVPSAKYMPATDFYEAYSFRHYRKGFYLCGKSDSANARHLCCDALCHHFYPSHLDSNTPFSVRRMRKIRLG</sequence>
<evidence type="ECO:0000313" key="5">
    <source>
        <dbReference type="Proteomes" id="UP000663722"/>
    </source>
</evidence>
<dbReference type="EMBL" id="CP061800">
    <property type="protein sequence ID" value="QTA90529.1"/>
    <property type="molecule type" value="Genomic_DNA"/>
</dbReference>
<keyword evidence="2" id="KW-0732">Signal</keyword>
<evidence type="ECO:0000256" key="1">
    <source>
        <dbReference type="ARBA" id="ARBA00010062"/>
    </source>
</evidence>
<feature type="domain" description="Leucine-binding protein" evidence="3">
    <location>
        <begin position="43"/>
        <end position="269"/>
    </location>
</feature>
<dbReference type="PANTHER" id="PTHR30483">
    <property type="entry name" value="LEUCINE-SPECIFIC-BINDING PROTEIN"/>
    <property type="match status" value="1"/>
</dbReference>
<evidence type="ECO:0000313" key="4">
    <source>
        <dbReference type="EMBL" id="QTA90529.1"/>
    </source>
</evidence>
<dbReference type="InterPro" id="IPR028081">
    <property type="entry name" value="Leu-bd"/>
</dbReference>
<comment type="similarity">
    <text evidence="1">Belongs to the leucine-binding protein family.</text>
</comment>
<reference evidence="4" key="1">
    <citation type="journal article" date="2021" name="Microb. Physiol.">
        <title>Proteogenomic Insights into the Physiology of Marine, Sulfate-Reducing, Filamentous Desulfonema limicola and Desulfonema magnum.</title>
        <authorList>
            <person name="Schnaars V."/>
            <person name="Wohlbrand L."/>
            <person name="Scheve S."/>
            <person name="Hinrichs C."/>
            <person name="Reinhardt R."/>
            <person name="Rabus R."/>
        </authorList>
    </citation>
    <scope>NUCLEOTIDE SEQUENCE</scope>
    <source>
        <strain evidence="4">4be13</strain>
    </source>
</reference>
<accession>A0A975BRJ5</accession>
<protein>
    <submittedName>
        <fullName evidence="4">Leucine-binding domain-containing protein</fullName>
    </submittedName>
</protein>
<dbReference type="CDD" id="cd06345">
    <property type="entry name" value="PBP1_ABC_ligand_binding-like"/>
    <property type="match status" value="1"/>
</dbReference>
<dbReference type="AlphaFoldDB" id="A0A975BRJ5"/>
<dbReference type="Gene3D" id="3.40.50.2300">
    <property type="match status" value="2"/>
</dbReference>
<name>A0A975BRJ5_9BACT</name>